<evidence type="ECO:0000256" key="3">
    <source>
        <dbReference type="ARBA" id="ARBA00023014"/>
    </source>
</evidence>
<dbReference type="InterPro" id="IPR002586">
    <property type="entry name" value="CobQ/CobB/MinD/ParA_Nub-bd_dom"/>
</dbReference>
<feature type="domain" description="4Fe-4S ferredoxin-type" evidence="4">
    <location>
        <begin position="96"/>
        <end position="123"/>
    </location>
</feature>
<dbReference type="Pfam" id="PF01656">
    <property type="entry name" value="CbiA"/>
    <property type="match status" value="1"/>
</dbReference>
<name>A0A9C9EP02_UNCW3</name>
<feature type="domain" description="4Fe-4S ferredoxin-type" evidence="4">
    <location>
        <begin position="65"/>
        <end position="94"/>
    </location>
</feature>
<evidence type="ECO:0000313" key="5">
    <source>
        <dbReference type="EMBL" id="HEC79455.1"/>
    </source>
</evidence>
<protein>
    <submittedName>
        <fullName evidence="5">(4Fe-4S)-binding protein</fullName>
    </submittedName>
</protein>
<dbReference type="PANTHER" id="PTHR43063">
    <property type="entry name" value="4FE-4S CLUSTER CONTAINING PARA FAMILY ATPASE PROTEIN"/>
    <property type="match status" value="1"/>
</dbReference>
<dbReference type="InterPro" id="IPR027417">
    <property type="entry name" value="P-loop_NTPase"/>
</dbReference>
<dbReference type="EMBL" id="DRIG01000102">
    <property type="protein sequence ID" value="HEC79455.1"/>
    <property type="molecule type" value="Genomic_DNA"/>
</dbReference>
<proteinExistence type="predicted"/>
<organism evidence="5 6">
    <name type="scientific">candidate division WOR-3 bacterium</name>
    <dbReference type="NCBI Taxonomy" id="2052148"/>
    <lineage>
        <taxon>Bacteria</taxon>
        <taxon>Bacteria division WOR-3</taxon>
    </lineage>
</organism>
<comment type="caution">
    <text evidence="5">The sequence shown here is derived from an EMBL/GenBank/DDBJ whole genome shotgun (WGS) entry which is preliminary data.</text>
</comment>
<keyword evidence="2" id="KW-0408">Iron</keyword>
<dbReference type="PANTHER" id="PTHR43063:SF1">
    <property type="entry name" value="4FE-4S CLUSTER CONTAINING PARA FAMILY ATPASE PROTEIN"/>
    <property type="match status" value="1"/>
</dbReference>
<dbReference type="GO" id="GO:0046872">
    <property type="term" value="F:metal ion binding"/>
    <property type="evidence" value="ECO:0007669"/>
    <property type="project" value="UniProtKB-KW"/>
</dbReference>
<dbReference type="Pfam" id="PF00037">
    <property type="entry name" value="Fer4"/>
    <property type="match status" value="2"/>
</dbReference>
<keyword evidence="1" id="KW-0479">Metal-binding</keyword>
<reference evidence="5" key="1">
    <citation type="journal article" date="2020" name="mSystems">
        <title>Genome- and Community-Level Interaction Insights into Carbon Utilization and Element Cycling Functions of Hydrothermarchaeota in Hydrothermal Sediment.</title>
        <authorList>
            <person name="Zhou Z."/>
            <person name="Liu Y."/>
            <person name="Xu W."/>
            <person name="Pan J."/>
            <person name="Luo Z.H."/>
            <person name="Li M."/>
        </authorList>
    </citation>
    <scope>NUCLEOTIDE SEQUENCE</scope>
    <source>
        <strain evidence="5">HyVt-388</strain>
    </source>
</reference>
<dbReference type="SUPFAM" id="SSF52540">
    <property type="entry name" value="P-loop containing nucleoside triphosphate hydrolases"/>
    <property type="match status" value="1"/>
</dbReference>
<dbReference type="InterPro" id="IPR017900">
    <property type="entry name" value="4Fe4S_Fe_S_CS"/>
</dbReference>
<gene>
    <name evidence="5" type="ORF">ENI34_10020</name>
</gene>
<evidence type="ECO:0000256" key="1">
    <source>
        <dbReference type="ARBA" id="ARBA00022723"/>
    </source>
</evidence>
<dbReference type="GO" id="GO:0051536">
    <property type="term" value="F:iron-sulfur cluster binding"/>
    <property type="evidence" value="ECO:0007669"/>
    <property type="project" value="UniProtKB-KW"/>
</dbReference>
<dbReference type="InterPro" id="IPR017896">
    <property type="entry name" value="4Fe4S_Fe-S-bd"/>
</dbReference>
<evidence type="ECO:0000259" key="4">
    <source>
        <dbReference type="PROSITE" id="PS51379"/>
    </source>
</evidence>
<dbReference type="PROSITE" id="PS51379">
    <property type="entry name" value="4FE4S_FER_2"/>
    <property type="match status" value="2"/>
</dbReference>
<dbReference type="Gene3D" id="3.40.50.300">
    <property type="entry name" value="P-loop containing nucleotide triphosphate hydrolases"/>
    <property type="match status" value="1"/>
</dbReference>
<dbReference type="AlphaFoldDB" id="A0A9C9EP02"/>
<accession>A0A9C9EP02</accession>
<keyword evidence="3" id="KW-0411">Iron-sulfur</keyword>
<evidence type="ECO:0000313" key="6">
    <source>
        <dbReference type="Proteomes" id="UP000885826"/>
    </source>
</evidence>
<sequence length="292" mass="32290">MIISFASGKGGTGKTTLSTNFAVFLEEHLKNNGSELYFLDCDVEEPNAALFLKPIIDDTERVNIMVPTVDFTKCNFCGKCAEVCAYNAIAVMKNNVLIFAELCHGCGGCTLLCPKKAISEIPREIGLIEKGRAGRINFLHGRLNVGEPMATPLIKVLKKQIQDARSKITVIDVPPGTSCPVIESVKNSDFTVLVTEPTPFGLNDLHLAAETLKKLKIPAGVIINRSGKGDQLIEKYCREKELPLLLKIPMDIEIAKAYSRGETIFSRDRRYQTGFNTLFKKILELVDKRDIL</sequence>
<dbReference type="Proteomes" id="UP000885826">
    <property type="component" value="Unassembled WGS sequence"/>
</dbReference>
<dbReference type="Gene3D" id="3.30.70.20">
    <property type="match status" value="1"/>
</dbReference>
<dbReference type="PROSITE" id="PS00198">
    <property type="entry name" value="4FE4S_FER_1"/>
    <property type="match status" value="1"/>
</dbReference>
<evidence type="ECO:0000256" key="2">
    <source>
        <dbReference type="ARBA" id="ARBA00023004"/>
    </source>
</evidence>
<dbReference type="CDD" id="cd03110">
    <property type="entry name" value="SIMIBI_bact_arch"/>
    <property type="match status" value="1"/>
</dbReference>